<dbReference type="GO" id="GO:0008360">
    <property type="term" value="P:regulation of cell shape"/>
    <property type="evidence" value="ECO:0007669"/>
    <property type="project" value="UniProtKB-KW"/>
</dbReference>
<dbReference type="InterPro" id="IPR011127">
    <property type="entry name" value="Dala_Dala_lig_N"/>
</dbReference>
<dbReference type="GO" id="GO:0046872">
    <property type="term" value="F:metal ion binding"/>
    <property type="evidence" value="ECO:0007669"/>
    <property type="project" value="UniProtKB-KW"/>
</dbReference>
<keyword evidence="4" id="KW-0573">Peptidoglycan synthesis</keyword>
<keyword evidence="6" id="KW-0479">Metal-binding</keyword>
<feature type="active site" evidence="5">
    <location>
        <position position="296"/>
    </location>
</feature>
<feature type="binding site" evidence="6">
    <location>
        <position position="285"/>
    </location>
    <ligand>
        <name>Mg(2+)</name>
        <dbReference type="ChEBI" id="CHEBI:18420"/>
        <label>2</label>
    </ligand>
</feature>
<keyword evidence="7" id="KW-0067">ATP-binding</keyword>
<dbReference type="Gene3D" id="3.30.1490.20">
    <property type="entry name" value="ATP-grasp fold, A domain"/>
    <property type="match status" value="1"/>
</dbReference>
<name>A0A2H0UFX7_9BACT</name>
<evidence type="ECO:0000256" key="7">
    <source>
        <dbReference type="PROSITE-ProRule" id="PRU00409"/>
    </source>
</evidence>
<dbReference type="InterPro" id="IPR011095">
    <property type="entry name" value="Dala_Dala_lig_C"/>
</dbReference>
<dbReference type="SUPFAM" id="SSF52440">
    <property type="entry name" value="PreATP-grasp domain"/>
    <property type="match status" value="1"/>
</dbReference>
<comment type="catalytic activity">
    <reaction evidence="4">
        <text>2 D-alanine + ATP = D-alanyl-D-alanine + ADP + phosphate + H(+)</text>
        <dbReference type="Rhea" id="RHEA:11224"/>
        <dbReference type="ChEBI" id="CHEBI:15378"/>
        <dbReference type="ChEBI" id="CHEBI:30616"/>
        <dbReference type="ChEBI" id="CHEBI:43474"/>
        <dbReference type="ChEBI" id="CHEBI:57416"/>
        <dbReference type="ChEBI" id="CHEBI:57822"/>
        <dbReference type="ChEBI" id="CHEBI:456216"/>
        <dbReference type="EC" id="6.3.2.4"/>
    </reaction>
</comment>
<keyword evidence="3 4" id="KW-0961">Cell wall biogenesis/degradation</keyword>
<dbReference type="EMBL" id="PFBH01000011">
    <property type="protein sequence ID" value="PIR85260.1"/>
    <property type="molecule type" value="Genomic_DNA"/>
</dbReference>
<keyword evidence="4" id="KW-0133">Cell shape</keyword>
<dbReference type="GO" id="GO:0009252">
    <property type="term" value="P:peptidoglycan biosynthetic process"/>
    <property type="evidence" value="ECO:0007669"/>
    <property type="project" value="UniProtKB-UniRule"/>
</dbReference>
<evidence type="ECO:0000256" key="2">
    <source>
        <dbReference type="ARBA" id="ARBA00022598"/>
    </source>
</evidence>
<evidence type="ECO:0000256" key="5">
    <source>
        <dbReference type="PIRSR" id="PIRSR039102-1"/>
    </source>
</evidence>
<feature type="binding site" evidence="6">
    <location>
        <position position="283"/>
    </location>
    <ligand>
        <name>Mg(2+)</name>
        <dbReference type="ChEBI" id="CHEBI:18420"/>
        <label>1</label>
    </ligand>
</feature>
<dbReference type="PANTHER" id="PTHR23132:SF23">
    <property type="entry name" value="D-ALANINE--D-ALANINE LIGASE B"/>
    <property type="match status" value="1"/>
</dbReference>
<dbReference type="Gene3D" id="3.30.470.20">
    <property type="entry name" value="ATP-grasp fold, B domain"/>
    <property type="match status" value="1"/>
</dbReference>
<dbReference type="InterPro" id="IPR011761">
    <property type="entry name" value="ATP-grasp"/>
</dbReference>
<sequence length="325" mass="35896">MSRKKIAILRGGNSNEYDVSLKTGVSILQNLSEDKYIPLDIFLDKKNVWHVRGVPVSPERALCGVDAVWIALHGASGEDGSIQRMLERFSVPYVGAGAFASMVCFNKELSKNIFEKNGALVPRHTVLKVSDSLEREVQNVFRTFPQPCIVKPVCSGSSVGVSLARSYEELLRGVKEAFQHSPQVLIEEHIRGKEATVGIVDGLRGEALYSLPPVEIIPHHESSFFDFNAKYGGKSEERCPGNFTTEETQELKRLAQVAHTALHLKHFSRSDFIVSRSGIYFIEANSATACGLTAESLLPKSLLAVGIGLPEFVDHVVHQALERRR</sequence>
<organism evidence="9 10">
    <name type="scientific">Candidatus Kaiserbacteria bacterium CG10_big_fil_rev_8_21_14_0_10_45_20</name>
    <dbReference type="NCBI Taxonomy" id="1974607"/>
    <lineage>
        <taxon>Bacteria</taxon>
        <taxon>Candidatus Kaiseribacteriota</taxon>
    </lineage>
</organism>
<dbReference type="GO" id="GO:0008716">
    <property type="term" value="F:D-alanine-D-alanine ligase activity"/>
    <property type="evidence" value="ECO:0007669"/>
    <property type="project" value="UniProtKB-UniRule"/>
</dbReference>
<keyword evidence="7" id="KW-0547">Nucleotide-binding</keyword>
<dbReference type="PROSITE" id="PS50975">
    <property type="entry name" value="ATP_GRASP"/>
    <property type="match status" value="1"/>
</dbReference>
<evidence type="ECO:0000256" key="6">
    <source>
        <dbReference type="PIRSR" id="PIRSR039102-3"/>
    </source>
</evidence>
<keyword evidence="2 4" id="KW-0436">Ligase</keyword>
<comment type="pathway">
    <text evidence="4">Cell wall biogenesis; peptidoglycan biosynthesis.</text>
</comment>
<reference evidence="10" key="1">
    <citation type="submission" date="2017-09" db="EMBL/GenBank/DDBJ databases">
        <title>Depth-based differentiation of microbial function through sediment-hosted aquifers and enrichment of novel symbionts in the deep terrestrial subsurface.</title>
        <authorList>
            <person name="Probst A.J."/>
            <person name="Ladd B."/>
            <person name="Jarett J.K."/>
            <person name="Geller-Mcgrath D.E."/>
            <person name="Sieber C.M.K."/>
            <person name="Emerson J.B."/>
            <person name="Anantharaman K."/>
            <person name="Thomas B.C."/>
            <person name="Malmstrom R."/>
            <person name="Stieglmeier M."/>
            <person name="Klingl A."/>
            <person name="Woyke T."/>
            <person name="Ryan C.M."/>
            <person name="Banfield J.F."/>
        </authorList>
    </citation>
    <scope>NUCLEOTIDE SEQUENCE [LARGE SCALE GENOMIC DNA]</scope>
</reference>
<comment type="cofactor">
    <cofactor evidence="6">
        <name>Mg(2+)</name>
        <dbReference type="ChEBI" id="CHEBI:18420"/>
    </cofactor>
    <cofactor evidence="6">
        <name>Mn(2+)</name>
        <dbReference type="ChEBI" id="CHEBI:29035"/>
    </cofactor>
    <text evidence="6">Binds 2 magnesium or manganese ions per subunit.</text>
</comment>
<accession>A0A2H0UFX7</accession>
<feature type="binding site" evidence="6">
    <location>
        <position position="283"/>
    </location>
    <ligand>
        <name>Mg(2+)</name>
        <dbReference type="ChEBI" id="CHEBI:18420"/>
        <label>2</label>
    </ligand>
</feature>
<comment type="subcellular location">
    <subcellularLocation>
        <location evidence="4">Cytoplasm</location>
    </subcellularLocation>
</comment>
<dbReference type="Proteomes" id="UP000229315">
    <property type="component" value="Unassembled WGS sequence"/>
</dbReference>
<dbReference type="SUPFAM" id="SSF56059">
    <property type="entry name" value="Glutathione synthetase ATP-binding domain-like"/>
    <property type="match status" value="1"/>
</dbReference>
<dbReference type="GO" id="GO:0005524">
    <property type="term" value="F:ATP binding"/>
    <property type="evidence" value="ECO:0007669"/>
    <property type="project" value="UniProtKB-UniRule"/>
</dbReference>
<evidence type="ECO:0000256" key="1">
    <source>
        <dbReference type="ARBA" id="ARBA00010871"/>
    </source>
</evidence>
<dbReference type="PIRSF" id="PIRSF039102">
    <property type="entry name" value="Ddl/VanB"/>
    <property type="match status" value="1"/>
</dbReference>
<proteinExistence type="inferred from homology"/>
<evidence type="ECO:0000256" key="4">
    <source>
        <dbReference type="HAMAP-Rule" id="MF_00047"/>
    </source>
</evidence>
<keyword evidence="6" id="KW-0464">Manganese</keyword>
<feature type="domain" description="ATP-grasp" evidence="8">
    <location>
        <begin position="111"/>
        <end position="318"/>
    </location>
</feature>
<evidence type="ECO:0000313" key="9">
    <source>
        <dbReference type="EMBL" id="PIR85260.1"/>
    </source>
</evidence>
<dbReference type="InterPro" id="IPR016185">
    <property type="entry name" value="PreATP-grasp_dom_sf"/>
</dbReference>
<dbReference type="AlphaFoldDB" id="A0A2H0UFX7"/>
<dbReference type="EC" id="6.3.2.4" evidence="4"/>
<evidence type="ECO:0000259" key="8">
    <source>
        <dbReference type="PROSITE" id="PS50975"/>
    </source>
</evidence>
<feature type="binding site" evidence="6">
    <location>
        <position position="271"/>
    </location>
    <ligand>
        <name>Mg(2+)</name>
        <dbReference type="ChEBI" id="CHEBI:18420"/>
        <label>1</label>
    </ligand>
</feature>
<dbReference type="InterPro" id="IPR013815">
    <property type="entry name" value="ATP_grasp_subdomain_1"/>
</dbReference>
<dbReference type="Pfam" id="PF01820">
    <property type="entry name" value="Dala_Dala_lig_N"/>
    <property type="match status" value="2"/>
</dbReference>
<dbReference type="UniPathway" id="UPA00219"/>
<dbReference type="Gene3D" id="3.40.50.20">
    <property type="match status" value="1"/>
</dbReference>
<protein>
    <recommendedName>
        <fullName evidence="4">D-alanine--D-alanine ligase</fullName>
        <ecNumber evidence="4">6.3.2.4</ecNumber>
    </recommendedName>
    <alternativeName>
        <fullName evidence="4">D-Ala-D-Ala ligase</fullName>
    </alternativeName>
    <alternativeName>
        <fullName evidence="4">D-alanylalanine synthetase</fullName>
    </alternativeName>
</protein>
<feature type="active site" evidence="5">
    <location>
        <position position="157"/>
    </location>
</feature>
<comment type="similarity">
    <text evidence="1 4">Belongs to the D-alanine--D-alanine ligase family.</text>
</comment>
<keyword evidence="4" id="KW-0963">Cytoplasm</keyword>
<evidence type="ECO:0000256" key="3">
    <source>
        <dbReference type="ARBA" id="ARBA00023316"/>
    </source>
</evidence>
<dbReference type="InterPro" id="IPR005905">
    <property type="entry name" value="D_ala_D_ala"/>
</dbReference>
<dbReference type="Pfam" id="PF07478">
    <property type="entry name" value="Dala_Dala_lig_C"/>
    <property type="match status" value="1"/>
</dbReference>
<dbReference type="HAMAP" id="MF_00047">
    <property type="entry name" value="Dala_Dala_lig"/>
    <property type="match status" value="1"/>
</dbReference>
<dbReference type="GO" id="GO:0005737">
    <property type="term" value="C:cytoplasm"/>
    <property type="evidence" value="ECO:0007669"/>
    <property type="project" value="UniProtKB-SubCell"/>
</dbReference>
<dbReference type="PANTHER" id="PTHR23132">
    <property type="entry name" value="D-ALANINE--D-ALANINE LIGASE"/>
    <property type="match status" value="1"/>
</dbReference>
<dbReference type="GO" id="GO:0071555">
    <property type="term" value="P:cell wall organization"/>
    <property type="evidence" value="ECO:0007669"/>
    <property type="project" value="UniProtKB-KW"/>
</dbReference>
<comment type="caution">
    <text evidence="9">The sequence shown here is derived from an EMBL/GenBank/DDBJ whole genome shotgun (WGS) entry which is preliminary data.</text>
</comment>
<keyword evidence="6" id="KW-0460">Magnesium</keyword>
<evidence type="ECO:0000313" key="10">
    <source>
        <dbReference type="Proteomes" id="UP000229315"/>
    </source>
</evidence>
<gene>
    <name evidence="4" type="primary">ddl</name>
    <name evidence="9" type="ORF">COU15_01625</name>
</gene>
<feature type="active site" evidence="5">
    <location>
        <position position="16"/>
    </location>
</feature>
<comment type="function">
    <text evidence="4">Cell wall formation.</text>
</comment>